<dbReference type="InterPro" id="IPR008999">
    <property type="entry name" value="Actin-crosslinking"/>
</dbReference>
<dbReference type="PANTHER" id="PTHR12928:SF0">
    <property type="entry name" value="FSHD REGION GENE 1"/>
    <property type="match status" value="1"/>
</dbReference>
<keyword evidence="3" id="KW-0539">Nucleus</keyword>
<dbReference type="SUPFAM" id="SSF50405">
    <property type="entry name" value="Actin-crosslinking proteins"/>
    <property type="match status" value="1"/>
</dbReference>
<gene>
    <name evidence="5" type="ORF">DB88DRAFT_491372</name>
</gene>
<feature type="region of interest" description="Disordered" evidence="4">
    <location>
        <begin position="1"/>
        <end position="31"/>
    </location>
</feature>
<dbReference type="CDD" id="cd23339">
    <property type="entry name" value="beta-trefoil_FSCN_fungal_FRG1-like"/>
    <property type="match status" value="1"/>
</dbReference>
<evidence type="ECO:0000256" key="4">
    <source>
        <dbReference type="SAM" id="MobiDB-lite"/>
    </source>
</evidence>
<protein>
    <submittedName>
        <fullName evidence="5">FRG1-like family-domain-containing protein</fullName>
    </submittedName>
</protein>
<evidence type="ECO:0000256" key="1">
    <source>
        <dbReference type="ARBA" id="ARBA00004604"/>
    </source>
</evidence>
<evidence type="ECO:0000256" key="2">
    <source>
        <dbReference type="ARBA" id="ARBA00010878"/>
    </source>
</evidence>
<dbReference type="PANTHER" id="PTHR12928">
    <property type="entry name" value="FRG1 PROTEIN"/>
    <property type="match status" value="1"/>
</dbReference>
<organism evidence="5 6">
    <name type="scientific">Papiliotrema laurentii</name>
    <name type="common">Cryptococcus laurentii</name>
    <dbReference type="NCBI Taxonomy" id="5418"/>
    <lineage>
        <taxon>Eukaryota</taxon>
        <taxon>Fungi</taxon>
        <taxon>Dikarya</taxon>
        <taxon>Basidiomycota</taxon>
        <taxon>Agaricomycotina</taxon>
        <taxon>Tremellomycetes</taxon>
        <taxon>Tremellales</taxon>
        <taxon>Rhynchogastremaceae</taxon>
        <taxon>Papiliotrema</taxon>
    </lineage>
</organism>
<dbReference type="GO" id="GO:0051015">
    <property type="term" value="F:actin filament binding"/>
    <property type="evidence" value="ECO:0007669"/>
    <property type="project" value="TreeGrafter"/>
</dbReference>
<dbReference type="InterPro" id="IPR010414">
    <property type="entry name" value="FRG1"/>
</dbReference>
<dbReference type="Gene3D" id="2.80.10.50">
    <property type="match status" value="1"/>
</dbReference>
<feature type="compositionally biased region" description="Basic residues" evidence="4">
    <location>
        <begin position="7"/>
        <end position="23"/>
    </location>
</feature>
<name>A0AAD9FNM4_PAPLA</name>
<proteinExistence type="inferred from homology"/>
<dbReference type="AlphaFoldDB" id="A0AAD9FNM4"/>
<keyword evidence="6" id="KW-1185">Reference proteome</keyword>
<dbReference type="EMBL" id="JAODAN010000006">
    <property type="protein sequence ID" value="KAK1923474.1"/>
    <property type="molecule type" value="Genomic_DNA"/>
</dbReference>
<evidence type="ECO:0000256" key="3">
    <source>
        <dbReference type="ARBA" id="ARBA00023242"/>
    </source>
</evidence>
<evidence type="ECO:0000313" key="5">
    <source>
        <dbReference type="EMBL" id="KAK1923474.1"/>
    </source>
</evidence>
<accession>A0AAD9FNM4</accession>
<sequence>MSGVISKKLKFKGDKPKKKKRAHREVDDDQDEFAAMAAADPKGWIFPDDPLDISGPSYIILPTSPLTCLAWDNTRQRVVAAPIDVPEAPEGAEELSPSEVLAALEPTDVNTVWVVSRLSGSEDIISLRTASGTFLTAHPSGTLTASTPSRGPLEAFKPSFNASASSTFPSFALQTQSENFISVQEAPIAPGGSKNKFELRADAKEVGEHERIRVKCQREFVLKARLEREGRAGVAIKRRLEGGPSVGSVEDEIKRNREAQTWGAGRVVVSESDRKDLKKARKEGRLAEAMLDRRAALKSDRYAK</sequence>
<dbReference type="Pfam" id="PF06229">
    <property type="entry name" value="FRG1"/>
    <property type="match status" value="1"/>
</dbReference>
<dbReference type="Proteomes" id="UP001182556">
    <property type="component" value="Unassembled WGS sequence"/>
</dbReference>
<dbReference type="GO" id="GO:0071013">
    <property type="term" value="C:catalytic step 2 spliceosome"/>
    <property type="evidence" value="ECO:0007669"/>
    <property type="project" value="TreeGrafter"/>
</dbReference>
<comment type="caution">
    <text evidence="5">The sequence shown here is derived from an EMBL/GenBank/DDBJ whole genome shotgun (WGS) entry which is preliminary data.</text>
</comment>
<dbReference type="GO" id="GO:0005730">
    <property type="term" value="C:nucleolus"/>
    <property type="evidence" value="ECO:0007669"/>
    <property type="project" value="UniProtKB-SubCell"/>
</dbReference>
<comment type="similarity">
    <text evidence="2">Belongs to the FRG1 family.</text>
</comment>
<evidence type="ECO:0000313" key="6">
    <source>
        <dbReference type="Proteomes" id="UP001182556"/>
    </source>
</evidence>
<comment type="subcellular location">
    <subcellularLocation>
        <location evidence="1">Nucleus</location>
        <location evidence="1">Nucleolus</location>
    </subcellularLocation>
</comment>
<reference evidence="5" key="1">
    <citation type="submission" date="2023-02" db="EMBL/GenBank/DDBJ databases">
        <title>Identification and recombinant expression of a fungal hydrolase from Papiliotrema laurentii that hydrolyzes apple cutin and clears colloidal polyester polyurethane.</title>
        <authorList>
            <consortium name="DOE Joint Genome Institute"/>
            <person name="Roman V.A."/>
            <person name="Bojanowski C."/>
            <person name="Crable B.R."/>
            <person name="Wagner D.N."/>
            <person name="Hung C.S."/>
            <person name="Nadeau L.J."/>
            <person name="Schratz L."/>
            <person name="Haridas S."/>
            <person name="Pangilinan J."/>
            <person name="Lipzen A."/>
            <person name="Na H."/>
            <person name="Yan M."/>
            <person name="Ng V."/>
            <person name="Grigoriev I.V."/>
            <person name="Spatafora J.W."/>
            <person name="Barlow D."/>
            <person name="Biffinger J."/>
            <person name="Kelley-Loughnane N."/>
            <person name="Varaljay V.A."/>
            <person name="Crookes-Goodson W.J."/>
        </authorList>
    </citation>
    <scope>NUCLEOTIDE SEQUENCE</scope>
    <source>
        <strain evidence="5">5307AH</strain>
    </source>
</reference>